<reference evidence="1 2" key="1">
    <citation type="submission" date="2016-03" db="EMBL/GenBank/DDBJ databases">
        <title>Comparative genomics of Pseudogymnoascus destructans, the fungus causing white-nose syndrome of bats.</title>
        <authorList>
            <person name="Palmer J.M."/>
            <person name="Drees K.P."/>
            <person name="Foster J.T."/>
            <person name="Lindner D.L."/>
        </authorList>
    </citation>
    <scope>NUCLEOTIDE SEQUENCE [LARGE SCALE GENOMIC DNA]</scope>
    <source>
        <strain evidence="1 2">UAMH 10579</strain>
    </source>
</reference>
<dbReference type="RefSeq" id="XP_018132455.1">
    <property type="nucleotide sequence ID" value="XM_018272898.2"/>
</dbReference>
<proteinExistence type="predicted"/>
<dbReference type="STRING" id="342668.A0A1B8GSA8"/>
<keyword evidence="2" id="KW-1185">Reference proteome</keyword>
<name>A0A1B8GSA8_9PEZI</name>
<dbReference type="OrthoDB" id="5357075at2759"/>
<organism evidence="1 2">
    <name type="scientific">Pseudogymnoascus verrucosus</name>
    <dbReference type="NCBI Taxonomy" id="342668"/>
    <lineage>
        <taxon>Eukaryota</taxon>
        <taxon>Fungi</taxon>
        <taxon>Dikarya</taxon>
        <taxon>Ascomycota</taxon>
        <taxon>Pezizomycotina</taxon>
        <taxon>Leotiomycetes</taxon>
        <taxon>Thelebolales</taxon>
        <taxon>Thelebolaceae</taxon>
        <taxon>Pseudogymnoascus</taxon>
    </lineage>
</organism>
<evidence type="ECO:0000313" key="1">
    <source>
        <dbReference type="EMBL" id="OBT98722.1"/>
    </source>
</evidence>
<reference evidence="2" key="2">
    <citation type="journal article" date="2018" name="Nat. Commun.">
        <title>Extreme sensitivity to ultraviolet light in the fungal pathogen causing white-nose syndrome of bats.</title>
        <authorList>
            <person name="Palmer J.M."/>
            <person name="Drees K.P."/>
            <person name="Foster J.T."/>
            <person name="Lindner D.L."/>
        </authorList>
    </citation>
    <scope>NUCLEOTIDE SEQUENCE [LARGE SCALE GENOMIC DNA]</scope>
    <source>
        <strain evidence="2">UAMH 10579</strain>
    </source>
</reference>
<dbReference type="AlphaFoldDB" id="A0A1B8GSA8"/>
<protein>
    <submittedName>
        <fullName evidence="1">Uncharacterized protein</fullName>
    </submittedName>
</protein>
<accession>A0A1B8GSA8</accession>
<dbReference type="GeneID" id="28836794"/>
<evidence type="ECO:0000313" key="2">
    <source>
        <dbReference type="Proteomes" id="UP000091956"/>
    </source>
</evidence>
<dbReference type="Proteomes" id="UP000091956">
    <property type="component" value="Unassembled WGS sequence"/>
</dbReference>
<sequence length="287" mass="30454">MAATQEELSALFSRTLSFQPPAPAPAPIHQTTPPSEAITYSITQHYHHSSHIASQPAPAPAPAQTTDDHTTSIILSRHGVDVSSLFPSQIALFQSAEPAQQMRLVELWRISPPTYGGHALAAEQPAWPVTSVAQEEAAAQARYERAMLEERAARHNSMEVGGDDVMSDGEVSNTPLTPILGGGDGRGVSAVEPYMASGYEALAAREYEISAQQPAKDAYSHFGTAMGGAPTVAYSRATDPVYAAAGAGWATRGEQEQRAAMEDAYGGFVQRGYGGVCFGYTGDQEML</sequence>
<gene>
    <name evidence="1" type="ORF">VE01_03408</name>
</gene>
<dbReference type="EMBL" id="KV460215">
    <property type="protein sequence ID" value="OBT98722.1"/>
    <property type="molecule type" value="Genomic_DNA"/>
</dbReference>